<dbReference type="Pfam" id="PF00535">
    <property type="entry name" value="Glycos_transf_2"/>
    <property type="match status" value="1"/>
</dbReference>
<dbReference type="RefSeq" id="WP_184218432.1">
    <property type="nucleotide sequence ID" value="NZ_JACHIP010000004.1"/>
</dbReference>
<keyword evidence="3" id="KW-1185">Reference proteome</keyword>
<dbReference type="EMBL" id="JACHIP010000004">
    <property type="protein sequence ID" value="MBB5058595.1"/>
    <property type="molecule type" value="Genomic_DNA"/>
</dbReference>
<organism evidence="2 3">
    <name type="scientific">Granulicella aggregans</name>
    <dbReference type="NCBI Taxonomy" id="474949"/>
    <lineage>
        <taxon>Bacteria</taxon>
        <taxon>Pseudomonadati</taxon>
        <taxon>Acidobacteriota</taxon>
        <taxon>Terriglobia</taxon>
        <taxon>Terriglobales</taxon>
        <taxon>Acidobacteriaceae</taxon>
        <taxon>Granulicella</taxon>
    </lineage>
</organism>
<reference evidence="2 3" key="1">
    <citation type="submission" date="2020-08" db="EMBL/GenBank/DDBJ databases">
        <title>Genomic Encyclopedia of Type Strains, Phase IV (KMG-V): Genome sequencing to study the core and pangenomes of soil and plant-associated prokaryotes.</title>
        <authorList>
            <person name="Whitman W."/>
        </authorList>
    </citation>
    <scope>NUCLEOTIDE SEQUENCE [LARGE SCALE GENOMIC DNA]</scope>
    <source>
        <strain evidence="2 3">M8UP14</strain>
    </source>
</reference>
<comment type="caution">
    <text evidence="2">The sequence shown here is derived from an EMBL/GenBank/DDBJ whole genome shotgun (WGS) entry which is preliminary data.</text>
</comment>
<dbReference type="PANTHER" id="PTHR22916:SF3">
    <property type="entry name" value="UDP-GLCNAC:BETAGAL BETA-1,3-N-ACETYLGLUCOSAMINYLTRANSFERASE-LIKE PROTEIN 1"/>
    <property type="match status" value="1"/>
</dbReference>
<dbReference type="CDD" id="cd00761">
    <property type="entry name" value="Glyco_tranf_GTA_type"/>
    <property type="match status" value="1"/>
</dbReference>
<evidence type="ECO:0000313" key="3">
    <source>
        <dbReference type="Proteomes" id="UP000540989"/>
    </source>
</evidence>
<evidence type="ECO:0000313" key="2">
    <source>
        <dbReference type="EMBL" id="MBB5058595.1"/>
    </source>
</evidence>
<accession>A0A7W8E5V8</accession>
<protein>
    <submittedName>
        <fullName evidence="2">Glycosyltransferase involved in cell wall biosynthesis</fullName>
    </submittedName>
</protein>
<dbReference type="SUPFAM" id="SSF53448">
    <property type="entry name" value="Nucleotide-diphospho-sugar transferases"/>
    <property type="match status" value="1"/>
</dbReference>
<dbReference type="InterPro" id="IPR029044">
    <property type="entry name" value="Nucleotide-diphossugar_trans"/>
</dbReference>
<proteinExistence type="predicted"/>
<name>A0A7W8E5V8_9BACT</name>
<dbReference type="InterPro" id="IPR001173">
    <property type="entry name" value="Glyco_trans_2-like"/>
</dbReference>
<gene>
    <name evidence="2" type="ORF">HDF16_003309</name>
</gene>
<dbReference type="Proteomes" id="UP000540989">
    <property type="component" value="Unassembled WGS sequence"/>
</dbReference>
<dbReference type="Gene3D" id="3.90.550.10">
    <property type="entry name" value="Spore Coat Polysaccharide Biosynthesis Protein SpsA, Chain A"/>
    <property type="match status" value="1"/>
</dbReference>
<sequence length="326" mass="36578">MSQCIQLTIGIPTYNRSALLAEQLNRLSQEGLGDEVEILVSDNASLDSTLEIAESFRERMGRHFVISPNERNLGFDGNIFTLYKKARGRYLWFLSDDDSFFPGTVARLLQVVKSEKDCGLIALPGFNMLPYESHEGGHIIQLLPWSPTGSAVSIVLGKRFGLTGNEFERFGLVSATSQISHCLVRRGVRIEDADRGGGVLQSRIANLNLLSEPHYYILSEPTIKQGDWTEVSHTFMESTFFGIRELYSSPDMQFTREVVDFASVQNCLFAIRLLHAYYTGENPTHINFPPVGRGFADRLMRLFGGAYHHLDAAVEDLLEVAKAHKR</sequence>
<dbReference type="GO" id="GO:0016758">
    <property type="term" value="F:hexosyltransferase activity"/>
    <property type="evidence" value="ECO:0007669"/>
    <property type="project" value="UniProtKB-ARBA"/>
</dbReference>
<dbReference type="PANTHER" id="PTHR22916">
    <property type="entry name" value="GLYCOSYLTRANSFERASE"/>
    <property type="match status" value="1"/>
</dbReference>
<dbReference type="AlphaFoldDB" id="A0A7W8E5V8"/>
<evidence type="ECO:0000259" key="1">
    <source>
        <dbReference type="Pfam" id="PF00535"/>
    </source>
</evidence>
<keyword evidence="2" id="KW-0808">Transferase</keyword>
<feature type="domain" description="Glycosyltransferase 2-like" evidence="1">
    <location>
        <begin position="8"/>
        <end position="128"/>
    </location>
</feature>